<keyword evidence="3 10" id="KW-1134">Transmembrane beta strand</keyword>
<comment type="subcellular location">
    <subcellularLocation>
        <location evidence="1 10">Cell outer membrane</location>
        <topology evidence="1 10">Multi-pass membrane protein</topology>
    </subcellularLocation>
</comment>
<dbReference type="InterPro" id="IPR037066">
    <property type="entry name" value="Plug_dom_sf"/>
</dbReference>
<keyword evidence="8 14" id="KW-0675">Receptor</keyword>
<keyword evidence="6 11" id="KW-0798">TonB box</keyword>
<accession>A0A4Q7PMU7</accession>
<proteinExistence type="inferred from homology"/>
<dbReference type="Pfam" id="PF13715">
    <property type="entry name" value="CarbopepD_reg_2"/>
    <property type="match status" value="1"/>
</dbReference>
<evidence type="ECO:0000256" key="9">
    <source>
        <dbReference type="ARBA" id="ARBA00023237"/>
    </source>
</evidence>
<keyword evidence="9 10" id="KW-0998">Cell outer membrane</keyword>
<evidence type="ECO:0000259" key="12">
    <source>
        <dbReference type="Pfam" id="PF00593"/>
    </source>
</evidence>
<dbReference type="PROSITE" id="PS52016">
    <property type="entry name" value="TONB_DEPENDENT_REC_3"/>
    <property type="match status" value="1"/>
</dbReference>
<dbReference type="Pfam" id="PF00593">
    <property type="entry name" value="TonB_dep_Rec_b-barrel"/>
    <property type="match status" value="1"/>
</dbReference>
<dbReference type="SUPFAM" id="SSF56935">
    <property type="entry name" value="Porins"/>
    <property type="match status" value="1"/>
</dbReference>
<protein>
    <submittedName>
        <fullName evidence="14">Outer membrane receptor for ferrienterochelin and colicin</fullName>
    </submittedName>
</protein>
<evidence type="ECO:0000259" key="13">
    <source>
        <dbReference type="Pfam" id="PF07715"/>
    </source>
</evidence>
<dbReference type="PANTHER" id="PTHR30069">
    <property type="entry name" value="TONB-DEPENDENT OUTER MEMBRANE RECEPTOR"/>
    <property type="match status" value="1"/>
</dbReference>
<feature type="domain" description="TonB-dependent receptor-like beta-barrel" evidence="12">
    <location>
        <begin position="389"/>
        <end position="795"/>
    </location>
</feature>
<evidence type="ECO:0000256" key="1">
    <source>
        <dbReference type="ARBA" id="ARBA00004571"/>
    </source>
</evidence>
<dbReference type="InterPro" id="IPR012910">
    <property type="entry name" value="Plug_dom"/>
</dbReference>
<keyword evidence="4 10" id="KW-0812">Transmembrane</keyword>
<feature type="domain" description="TonB-dependent receptor plug" evidence="13">
    <location>
        <begin position="106"/>
        <end position="230"/>
    </location>
</feature>
<dbReference type="Gene3D" id="2.60.40.1120">
    <property type="entry name" value="Carboxypeptidase-like, regulatory domain"/>
    <property type="match status" value="1"/>
</dbReference>
<evidence type="ECO:0000256" key="4">
    <source>
        <dbReference type="ARBA" id="ARBA00022692"/>
    </source>
</evidence>
<evidence type="ECO:0000313" key="14">
    <source>
        <dbReference type="EMBL" id="RZT00363.1"/>
    </source>
</evidence>
<dbReference type="AlphaFoldDB" id="A0A4Q7PMU7"/>
<evidence type="ECO:0000256" key="7">
    <source>
        <dbReference type="ARBA" id="ARBA00023136"/>
    </source>
</evidence>
<keyword evidence="7 10" id="KW-0472">Membrane</keyword>
<evidence type="ECO:0000256" key="6">
    <source>
        <dbReference type="ARBA" id="ARBA00023077"/>
    </source>
</evidence>
<dbReference type="Proteomes" id="UP000292262">
    <property type="component" value="Unassembled WGS sequence"/>
</dbReference>
<dbReference type="Pfam" id="PF07715">
    <property type="entry name" value="Plug"/>
    <property type="match status" value="1"/>
</dbReference>
<dbReference type="SUPFAM" id="SSF49464">
    <property type="entry name" value="Carboxypeptidase regulatory domain-like"/>
    <property type="match status" value="1"/>
</dbReference>
<gene>
    <name evidence="14" type="ORF">EV197_1599</name>
</gene>
<keyword evidence="15" id="KW-1185">Reference proteome</keyword>
<dbReference type="GO" id="GO:0009279">
    <property type="term" value="C:cell outer membrane"/>
    <property type="evidence" value="ECO:0007669"/>
    <property type="project" value="UniProtKB-SubCell"/>
</dbReference>
<evidence type="ECO:0000256" key="8">
    <source>
        <dbReference type="ARBA" id="ARBA00023170"/>
    </source>
</evidence>
<dbReference type="Gene3D" id="2.170.130.10">
    <property type="entry name" value="TonB-dependent receptor, plug domain"/>
    <property type="match status" value="1"/>
</dbReference>
<dbReference type="GO" id="GO:0015344">
    <property type="term" value="F:siderophore uptake transmembrane transporter activity"/>
    <property type="evidence" value="ECO:0007669"/>
    <property type="project" value="TreeGrafter"/>
</dbReference>
<evidence type="ECO:0000256" key="5">
    <source>
        <dbReference type="ARBA" id="ARBA00022729"/>
    </source>
</evidence>
<evidence type="ECO:0000256" key="2">
    <source>
        <dbReference type="ARBA" id="ARBA00022448"/>
    </source>
</evidence>
<dbReference type="Gene3D" id="2.40.170.20">
    <property type="entry name" value="TonB-dependent receptor, beta-barrel domain"/>
    <property type="match status" value="1"/>
</dbReference>
<evidence type="ECO:0000313" key="15">
    <source>
        <dbReference type="Proteomes" id="UP000292262"/>
    </source>
</evidence>
<dbReference type="InterPro" id="IPR000531">
    <property type="entry name" value="Beta-barrel_TonB"/>
</dbReference>
<name>A0A4Q7PMU7_9FLAO</name>
<evidence type="ECO:0000256" key="10">
    <source>
        <dbReference type="PROSITE-ProRule" id="PRU01360"/>
    </source>
</evidence>
<evidence type="ECO:0000256" key="3">
    <source>
        <dbReference type="ARBA" id="ARBA00022452"/>
    </source>
</evidence>
<comment type="similarity">
    <text evidence="10 11">Belongs to the TonB-dependent receptor family.</text>
</comment>
<organism evidence="14 15">
    <name type="scientific">Aquimarina brevivitae</name>
    <dbReference type="NCBI Taxonomy" id="323412"/>
    <lineage>
        <taxon>Bacteria</taxon>
        <taxon>Pseudomonadati</taxon>
        <taxon>Bacteroidota</taxon>
        <taxon>Flavobacteriia</taxon>
        <taxon>Flavobacteriales</taxon>
        <taxon>Flavobacteriaceae</taxon>
        <taxon>Aquimarina</taxon>
    </lineage>
</organism>
<comment type="caution">
    <text evidence="14">The sequence shown here is derived from an EMBL/GenBank/DDBJ whole genome shotgun (WGS) entry which is preliminary data.</text>
</comment>
<dbReference type="InterPro" id="IPR036942">
    <property type="entry name" value="Beta-barrel_TonB_sf"/>
</dbReference>
<dbReference type="GO" id="GO:0044718">
    <property type="term" value="P:siderophore transmembrane transport"/>
    <property type="evidence" value="ECO:0007669"/>
    <property type="project" value="TreeGrafter"/>
</dbReference>
<dbReference type="PANTHER" id="PTHR30069:SF29">
    <property type="entry name" value="HEMOGLOBIN AND HEMOGLOBIN-HAPTOGLOBIN-BINDING PROTEIN 1-RELATED"/>
    <property type="match status" value="1"/>
</dbReference>
<keyword evidence="2 10" id="KW-0813">Transport</keyword>
<dbReference type="EMBL" id="SGXE01000001">
    <property type="protein sequence ID" value="RZT00363.1"/>
    <property type="molecule type" value="Genomic_DNA"/>
</dbReference>
<sequence length="926" mass="100623">MLCFLFAGIAFAQEKTISGTVTDSKGIPLPGVNIIVKNTNTGTQTDFDGLYTIKANRGAVLQFSYLGFENQEVVVADSNTIDIQLNASESVLEEVVITGQGSGIAKRKLSTTVDVLTADEVDKLPSNQIDQLLQSTTPSAQIRLSSGQPGTASIVRTRGPISASTSATPVVIVDGIRVDNLNSNPQLGIGTGGANVSALADIPVESIEKIEYIKGGAATTLYGADAANGVIQIITKKGTKGKPTITFESRVGIINATEDFLKYERTAEALFEPGLSLEYKLGLNGGNEKVTYNFSGSIYSDDSFNQLNEQVRRNLSFGLGAQVTDKLKYQGSFSYVGFEYNLDYNANTSFSRFSAFEGGGRGNLDELSDAQWQSELDRSNRIGETVDITSTVNRFTNSNKFTYEFSDSFDANLTVGIDSRDVVQQNYQTNAFQIAIGAINPGTTDQANLSRTLRKAFTLTSDLNFTYNASLENFDFVTIVGGQFFRTTDRQYFVNGSGGVDGTTDMGFYPTVTSDDFVLENANYGLYFLENIGIYDVAFLEFGGRLDQNTSAGKNSDPLLLPKVGITYNISDHDFYYDSGIREVVSSIKLRANYGEATNFAQPFSQDRTFNLNPYLGLPSFIFNNPGNDDLRSEIVKSTEFGVELGFFNNRLNFSGTRYQAITEDALFTPGAPPSSGQFNQVQNIGEIENKGWEFAFNADIIRTQDHNLSINASYNTNDNIVNSTGGAPAFNVGGFTVIGSWVEEGQSLGYLRGTAATPNGDGTYTFTPNTALGDTFAPNFGSFGLNYSYKNFNLFMTGDYQFGGKIVDLSFLLRHLRGVDNTGIPDDLVGTTNPFNYVNYFVFDNDFVKIRNIGASYSFGDKLAIFSDVTVGFTVTNPFNWTAGDFDPETTGSGIGAQNGFASGGFAYGTESAPRIYMTSLKFKF</sequence>
<keyword evidence="5" id="KW-0732">Signal</keyword>
<reference evidence="14 15" key="1">
    <citation type="submission" date="2019-02" db="EMBL/GenBank/DDBJ databases">
        <title>Genomic Encyclopedia of Type Strains, Phase IV (KMG-IV): sequencing the most valuable type-strain genomes for metagenomic binning, comparative biology and taxonomic classification.</title>
        <authorList>
            <person name="Goeker M."/>
        </authorList>
    </citation>
    <scope>NUCLEOTIDE SEQUENCE [LARGE SCALE GENOMIC DNA]</scope>
    <source>
        <strain evidence="14 15">DSM 17196</strain>
    </source>
</reference>
<evidence type="ECO:0000256" key="11">
    <source>
        <dbReference type="RuleBase" id="RU003357"/>
    </source>
</evidence>
<dbReference type="InterPro" id="IPR039426">
    <property type="entry name" value="TonB-dep_rcpt-like"/>
</dbReference>
<dbReference type="InterPro" id="IPR008969">
    <property type="entry name" value="CarboxyPept-like_regulatory"/>
</dbReference>